<evidence type="ECO:0000313" key="3">
    <source>
        <dbReference type="Proteomes" id="UP000194903"/>
    </source>
</evidence>
<evidence type="ECO:0000256" key="1">
    <source>
        <dbReference type="SAM" id="Coils"/>
    </source>
</evidence>
<protein>
    <submittedName>
        <fullName evidence="2">Uncharacterized protein</fullName>
    </submittedName>
</protein>
<keyword evidence="3" id="KW-1185">Reference proteome</keyword>
<keyword evidence="1" id="KW-0175">Coiled coil</keyword>
<gene>
    <name evidence="2" type="ORF">CBW42_03075</name>
</gene>
<dbReference type="RefSeq" id="WP_087017623.1">
    <property type="nucleotide sequence ID" value="NZ_NHOC01000002.1"/>
</dbReference>
<accession>A0A252F7C3</accession>
<name>A0A252F7C3_9FIRM</name>
<dbReference type="AlphaFoldDB" id="A0A252F7C3"/>
<sequence>MKATQDATRQKVAELRHMAGRTGNHNAETTMREAASYMEDLNTALISAMTEADKLREKNADLLEQLSGWKALVDSMKSVQPVQPVEPDVEPKAEPVLVPAQSPKRSAPFDYTGELARFIASGESVHEVSVLRHYDAGGYTPNASRFNAVSKKRNFPVAAFYHPEKDAVVLVRTSAGDAK</sequence>
<reference evidence="2 3" key="1">
    <citation type="submission" date="2017-05" db="EMBL/GenBank/DDBJ databases">
        <title>Butyricicoccus porcorum sp. nov. a butyrate-producing bacterium from the swine intestinal tract.</title>
        <authorList>
            <person name="Trachsel J."/>
            <person name="Humphrey S."/>
            <person name="Allen H.K."/>
        </authorList>
    </citation>
    <scope>NUCLEOTIDE SEQUENCE [LARGE SCALE GENOMIC DNA]</scope>
    <source>
        <strain evidence="2">BB10</strain>
    </source>
</reference>
<proteinExistence type="predicted"/>
<dbReference type="Proteomes" id="UP000194903">
    <property type="component" value="Unassembled WGS sequence"/>
</dbReference>
<evidence type="ECO:0000313" key="2">
    <source>
        <dbReference type="EMBL" id="OUM21560.1"/>
    </source>
</evidence>
<dbReference type="EMBL" id="NHOC01000002">
    <property type="protein sequence ID" value="OUM21560.1"/>
    <property type="molecule type" value="Genomic_DNA"/>
</dbReference>
<comment type="caution">
    <text evidence="2">The sequence shown here is derived from an EMBL/GenBank/DDBJ whole genome shotgun (WGS) entry which is preliminary data.</text>
</comment>
<feature type="coiled-coil region" evidence="1">
    <location>
        <begin position="38"/>
        <end position="72"/>
    </location>
</feature>
<organism evidence="2 3">
    <name type="scientific">Butyricicoccus porcorum</name>
    <dbReference type="NCBI Taxonomy" id="1945634"/>
    <lineage>
        <taxon>Bacteria</taxon>
        <taxon>Bacillati</taxon>
        <taxon>Bacillota</taxon>
        <taxon>Clostridia</taxon>
        <taxon>Eubacteriales</taxon>
        <taxon>Butyricicoccaceae</taxon>
        <taxon>Butyricicoccus</taxon>
    </lineage>
</organism>